<accession>A0A183ECB3</accession>
<reference evidence="2" key="1">
    <citation type="submission" date="2016-06" db="UniProtKB">
        <authorList>
            <consortium name="WormBaseParasite"/>
        </authorList>
    </citation>
    <scope>IDENTIFICATION</scope>
</reference>
<organism evidence="2">
    <name type="scientific">Gongylonema pulchrum</name>
    <dbReference type="NCBI Taxonomy" id="637853"/>
    <lineage>
        <taxon>Eukaryota</taxon>
        <taxon>Metazoa</taxon>
        <taxon>Ecdysozoa</taxon>
        <taxon>Nematoda</taxon>
        <taxon>Chromadorea</taxon>
        <taxon>Rhabditida</taxon>
        <taxon>Spirurina</taxon>
        <taxon>Spiruromorpha</taxon>
        <taxon>Spiruroidea</taxon>
        <taxon>Gongylonematidae</taxon>
        <taxon>Gongylonema</taxon>
    </lineage>
</organism>
<feature type="compositionally biased region" description="Basic and acidic residues" evidence="1">
    <location>
        <begin position="169"/>
        <end position="182"/>
    </location>
</feature>
<evidence type="ECO:0000313" key="2">
    <source>
        <dbReference type="WBParaSite" id="GPUH_0001862901-mRNA-1"/>
    </source>
</evidence>
<protein>
    <submittedName>
        <fullName evidence="2">DUF4808 domain-containing protein</fullName>
    </submittedName>
</protein>
<name>A0A183ECB3_9BILA</name>
<proteinExistence type="predicted"/>
<dbReference type="AlphaFoldDB" id="A0A183ECB3"/>
<dbReference type="WBParaSite" id="GPUH_0001862901-mRNA-1">
    <property type="protein sequence ID" value="GPUH_0001862901-mRNA-1"/>
    <property type="gene ID" value="GPUH_0001862901"/>
</dbReference>
<feature type="region of interest" description="Disordered" evidence="1">
    <location>
        <begin position="169"/>
        <end position="207"/>
    </location>
</feature>
<sequence>LVPGQTKIFINYNCRNSPSDIRASLRAARSASLISFVTKSVEEFRNGVLRSWRHCAPNMHEQSVRNCRSAERHSTATAIATELVRRRGLTSFLATDQCPSTVMDECVDDGVSLSSDSYRFFGFYEDEQTAEEEALPKRVLKKRTMIHGSGAAQENMPRVTFDTNGMERKVKEAEEDKSDELRSLSSAGWSDEGGSGSSASSSSLHKDRSRYDNVAPGVCFLPVLASQDSASHLQLLCRKRPKMNPGKLAFLSQHSLRPILFSQRSDISLHESSVKKGSFVSSPFASVSDICSRNFYV</sequence>
<evidence type="ECO:0000256" key="1">
    <source>
        <dbReference type="SAM" id="MobiDB-lite"/>
    </source>
</evidence>